<protein>
    <submittedName>
        <fullName evidence="2">Uncharacterized protein</fullName>
    </submittedName>
</protein>
<reference evidence="2 3" key="1">
    <citation type="journal article" date="2023" name="Arcadia Sci">
        <title>De novo assembly of a long-read Amblyomma americanum tick genome.</title>
        <authorList>
            <person name="Chou S."/>
            <person name="Poskanzer K.E."/>
            <person name="Rollins M."/>
            <person name="Thuy-Boun P.S."/>
        </authorList>
    </citation>
    <scope>NUCLEOTIDE SEQUENCE [LARGE SCALE GENOMIC DNA]</scope>
    <source>
        <strain evidence="2">F_SG_1</strain>
        <tissue evidence="2">Salivary glands</tissue>
    </source>
</reference>
<accession>A0AAQ4DFK4</accession>
<feature type="compositionally biased region" description="Basic residues" evidence="1">
    <location>
        <begin position="124"/>
        <end position="138"/>
    </location>
</feature>
<evidence type="ECO:0000313" key="2">
    <source>
        <dbReference type="EMBL" id="KAK8761244.1"/>
    </source>
</evidence>
<dbReference type="Proteomes" id="UP001321473">
    <property type="component" value="Unassembled WGS sequence"/>
</dbReference>
<organism evidence="2 3">
    <name type="scientific">Amblyomma americanum</name>
    <name type="common">Lone star tick</name>
    <dbReference type="NCBI Taxonomy" id="6943"/>
    <lineage>
        <taxon>Eukaryota</taxon>
        <taxon>Metazoa</taxon>
        <taxon>Ecdysozoa</taxon>
        <taxon>Arthropoda</taxon>
        <taxon>Chelicerata</taxon>
        <taxon>Arachnida</taxon>
        <taxon>Acari</taxon>
        <taxon>Parasitiformes</taxon>
        <taxon>Ixodida</taxon>
        <taxon>Ixodoidea</taxon>
        <taxon>Ixodidae</taxon>
        <taxon>Amblyomminae</taxon>
        <taxon>Amblyomma</taxon>
    </lineage>
</organism>
<sequence>MKMKREEDSLQRHHQFFPFTHRKFRLEDATLIPVHMARFWKNLTNMTGIKRLRRYKEYLEKVESGDIECGYSSDPDCEDDDPVALKRMQSVSRFDEHDRHRVTSAPNGGYCSDSDDDDNGKSSVKNRRRIKRDKKKNTNRNPAVELNDASAAYVDEITAKRQWHGSATGGVSLRITAVSDIDVFACQDARKVLGLCALYVFLHLHGHHVRKLEVLVSSSDGEYPANDDVLSIVLLRALRMCTRVQIVEAADAALAEACMASMGSTINIVDVKVRGSVQARGPDASCAVPFANGSVSRESSISASGLTMDWTQRLLNVAVTATACRSHDGDWPEERVKRCFNDCFTNDRDNTPSFVTQQSVHYSLLTKPEALVLRPHLTTLIMVEPRDMHAIRMFMSAAALCCETLKQVELVDERNNCNTVELYTTHVVASHILEKMKVSEMMHLEILRIVGVRAVHEVDVNFVCENVHVPLRKLALVPTRSLSVNIPIVPSLQWTKVVRHFQDSLELLEIGVVDVKKDPRDFVVAVGETRLHQASLKKKHSLLRVKTKSLSIQGTLTAYTRTLCNEEEYLERGELFKGLPEAFECEVDDYS</sequence>
<evidence type="ECO:0000313" key="3">
    <source>
        <dbReference type="Proteomes" id="UP001321473"/>
    </source>
</evidence>
<comment type="caution">
    <text evidence="2">The sequence shown here is derived from an EMBL/GenBank/DDBJ whole genome shotgun (WGS) entry which is preliminary data.</text>
</comment>
<gene>
    <name evidence="2" type="ORF">V5799_027483</name>
</gene>
<dbReference type="AlphaFoldDB" id="A0AAQ4DFK4"/>
<dbReference type="EMBL" id="JARKHS020031391">
    <property type="protein sequence ID" value="KAK8761244.1"/>
    <property type="molecule type" value="Genomic_DNA"/>
</dbReference>
<keyword evidence="3" id="KW-1185">Reference proteome</keyword>
<proteinExistence type="predicted"/>
<evidence type="ECO:0000256" key="1">
    <source>
        <dbReference type="SAM" id="MobiDB-lite"/>
    </source>
</evidence>
<name>A0AAQ4DFK4_AMBAM</name>
<feature type="region of interest" description="Disordered" evidence="1">
    <location>
        <begin position="90"/>
        <end position="143"/>
    </location>
</feature>